<dbReference type="GO" id="GO:0000027">
    <property type="term" value="P:ribosomal large subunit assembly"/>
    <property type="evidence" value="ECO:0007669"/>
    <property type="project" value="TreeGrafter"/>
</dbReference>
<gene>
    <name evidence="4" type="ORF">CUNI_LOCUS14707</name>
</gene>
<dbReference type="PANTHER" id="PTHR48103">
    <property type="entry name" value="MIDASIN-RELATED"/>
    <property type="match status" value="1"/>
</dbReference>
<keyword evidence="3" id="KW-0175">Coiled coil</keyword>
<keyword evidence="2" id="KW-0067">ATP-binding</keyword>
<dbReference type="GO" id="GO:0005634">
    <property type="term" value="C:nucleus"/>
    <property type="evidence" value="ECO:0007669"/>
    <property type="project" value="TreeGrafter"/>
</dbReference>
<evidence type="ECO:0000313" key="4">
    <source>
        <dbReference type="EMBL" id="CAG5129149.1"/>
    </source>
</evidence>
<dbReference type="OrthoDB" id="422220at2759"/>
<dbReference type="PANTHER" id="PTHR48103:SF2">
    <property type="entry name" value="MIDASIN"/>
    <property type="match status" value="1"/>
</dbReference>
<comment type="caution">
    <text evidence="4">The sequence shown here is derived from an EMBL/GenBank/DDBJ whole genome shotgun (WGS) entry which is preliminary data.</text>
</comment>
<proteinExistence type="predicted"/>
<dbReference type="GO" id="GO:0005524">
    <property type="term" value="F:ATP binding"/>
    <property type="evidence" value="ECO:0007669"/>
    <property type="project" value="UniProtKB-KW"/>
</dbReference>
<evidence type="ECO:0000313" key="5">
    <source>
        <dbReference type="Proteomes" id="UP000678393"/>
    </source>
</evidence>
<sequence length="1148" mass="129709">GPGVLHSAPVCRFAMHLLSKHSEITNTVDLLPLHVSLANLQEQTQEVSLMLRHVWCHSSALASPQYDVRLLEKQLLQQSFFKLMHAIQSLFPANHQPDWSAALKDLQSTDHFSGQSFGEFQNILTSNLHSFPSHISALLPRCLEVVHDALRETNPDRLVPLVGHGLVYVGLLLAHFLSPKGPIDPVEKNRLKLGHIDKELEELEAELSTWNQHLQMRTGKGISETHTDHLHPRVLAQLQRQEKLKASRRRLEQSAAYRPDQIQYLQLSQAISSFMENSCSVGKISDLVRRLGINDSSSGHQGDVSLTAALQEERVWQDTTERFIRRLVSTFQCYMDIVVPFCVGVQEMKLGLRLLAQNGHKSLKIRKLGSYQNITSLVGTLCSFPTINQALPDLLSLANQMSSSSVQDAVVSVLLSSSAGDDVREEMRAAKSRLLLCALLLLKAHSFISRHLDSNFIATLSGILHRFTSAWAEQEERRKQKEAEESALFKYKEQIHGDERSENEKEEADFRAAYPSFEQDFLDVTGAVRLEDIGLEKGHEQPAGSSRVNSLDGISPKEMAQVCSAHSEILITLAQADWLERNPSDSVADVLTPALMSYQIGTTVVRTAFDVLDPETDGQVLGSHLLVGGSVLQYLELQNGSSVMQDVLKKPSRKSYNIYYDANVPEVMKCKAIIDSLRKRVKQLQEEWPDHPTLVLLNQIMDRILSFSVTSPVVKFLTGLELLLQKAQDWESNAASYVSMASQLSEITSVIVSWRKLELSCWSSALDREEEKCKEKASHWWFHLFQVTSAFVTAGPLPEGKDTDKAAILDSLKQFMESSTMGEYSFRLQMLLAFHCQLLYMDNSPVQKQLVHMLWNVYQFYKQYEPSIEAEVKRLRSPIDKQLKGFVKIARWSDLNYWALKTTTEKTHRTVHKYIKEYQAVLRQPAKSMLGDRGDDLVAQAVKQMSGFALEEQITSFTQAITSSLRSAQVYESCMFKLPSAVSSDVSLLLRMPSLFKKMKKHLIKCVADSRDVRMIVVFDDFTGELIQEVHELQGLQVNMNAEKDKQKSEARSFNMRKRKSLADLFKILSQIGLSYRKGVTGKAGRGFNSALELPPLNLQAHPDLFWFPQELTMADIERIRGFIEHFSQLFIEQRGRLSALASSFLAL</sequence>
<keyword evidence="5" id="KW-1185">Reference proteome</keyword>
<evidence type="ECO:0008006" key="6">
    <source>
        <dbReference type="Google" id="ProtNLM"/>
    </source>
</evidence>
<evidence type="ECO:0000256" key="1">
    <source>
        <dbReference type="ARBA" id="ARBA00022741"/>
    </source>
</evidence>
<evidence type="ECO:0000256" key="2">
    <source>
        <dbReference type="ARBA" id="ARBA00022840"/>
    </source>
</evidence>
<reference evidence="4" key="1">
    <citation type="submission" date="2021-04" db="EMBL/GenBank/DDBJ databases">
        <authorList>
            <consortium name="Molecular Ecology Group"/>
        </authorList>
    </citation>
    <scope>NUCLEOTIDE SEQUENCE</scope>
</reference>
<name>A0A8S3ZIJ8_9EUPU</name>
<dbReference type="EMBL" id="CAJHNH020003369">
    <property type="protein sequence ID" value="CAG5129149.1"/>
    <property type="molecule type" value="Genomic_DNA"/>
</dbReference>
<accession>A0A8S3ZIJ8</accession>
<dbReference type="GO" id="GO:0030687">
    <property type="term" value="C:preribosome, large subunit precursor"/>
    <property type="evidence" value="ECO:0007669"/>
    <property type="project" value="TreeGrafter"/>
</dbReference>
<evidence type="ECO:0000256" key="3">
    <source>
        <dbReference type="SAM" id="Coils"/>
    </source>
</evidence>
<dbReference type="AlphaFoldDB" id="A0A8S3ZIJ8"/>
<dbReference type="GO" id="GO:0000055">
    <property type="term" value="P:ribosomal large subunit export from nucleus"/>
    <property type="evidence" value="ECO:0007669"/>
    <property type="project" value="TreeGrafter"/>
</dbReference>
<keyword evidence="1" id="KW-0547">Nucleotide-binding</keyword>
<organism evidence="4 5">
    <name type="scientific">Candidula unifasciata</name>
    <dbReference type="NCBI Taxonomy" id="100452"/>
    <lineage>
        <taxon>Eukaryota</taxon>
        <taxon>Metazoa</taxon>
        <taxon>Spiralia</taxon>
        <taxon>Lophotrochozoa</taxon>
        <taxon>Mollusca</taxon>
        <taxon>Gastropoda</taxon>
        <taxon>Heterobranchia</taxon>
        <taxon>Euthyneura</taxon>
        <taxon>Panpulmonata</taxon>
        <taxon>Eupulmonata</taxon>
        <taxon>Stylommatophora</taxon>
        <taxon>Helicina</taxon>
        <taxon>Helicoidea</taxon>
        <taxon>Geomitridae</taxon>
        <taxon>Candidula</taxon>
    </lineage>
</organism>
<protein>
    <recommendedName>
        <fullName evidence="6">Midasin</fullName>
    </recommendedName>
</protein>
<feature type="coiled-coil region" evidence="3">
    <location>
        <begin position="186"/>
        <end position="213"/>
    </location>
</feature>
<feature type="non-terminal residue" evidence="4">
    <location>
        <position position="1148"/>
    </location>
</feature>
<feature type="non-terminal residue" evidence="4">
    <location>
        <position position="1"/>
    </location>
</feature>
<dbReference type="Proteomes" id="UP000678393">
    <property type="component" value="Unassembled WGS sequence"/>
</dbReference>